<sequence>MKVSSHQQETFFYGKRNQNHELGRGFFVHKRIVSAVKRLEFVNHRISHIILRGHWYDIIVMKVHAPTEDKMDDMKDRFYEELEHVFDTFLRYPMKILIGDFNDKVGREDIFNPTIGNESLHEISNDNGIRVVNFATSKNFTVKSTMFPHRNIHTFTWTSHEGKIHNQIDHILTDRRRQSSIFDVRSFRAADCDTDHYLVVAKVRERLAVSKQTTHRVHMERFNLKKLNEVEGKEQYCSENHDLITSIWHKEKLPDQNVQGNQVGLKLNGTHQLVAYTDDVNLLGDNVDTIKKNTQNLIDASKEVRLEVNTEKTKYMLLCHHQNAGKNHDIKIGNSCFENVAQFRYLERTVTNQNLIQEQVKRRLNSGNACYHSVQNISSFRLLSKSIKFRIYKIIILPVVLSVCESWSLS</sequence>
<dbReference type="InterPro" id="IPR036691">
    <property type="entry name" value="Endo/exonu/phosph_ase_sf"/>
</dbReference>
<dbReference type="Gene3D" id="3.60.10.10">
    <property type="entry name" value="Endonuclease/exonuclease/phosphatase"/>
    <property type="match status" value="1"/>
</dbReference>
<gene>
    <name evidence="1" type="ORF">B7P43_G18020</name>
</gene>
<dbReference type="PANTHER" id="PTHR47027">
    <property type="entry name" value="REVERSE TRANSCRIPTASE DOMAIN-CONTAINING PROTEIN"/>
    <property type="match status" value="1"/>
</dbReference>
<dbReference type="PANTHER" id="PTHR47027:SF29">
    <property type="entry name" value="C2H2-TYPE DOMAIN-CONTAINING PROTEIN"/>
    <property type="match status" value="1"/>
</dbReference>
<accession>A0A2J7QUH5</accession>
<evidence type="ECO:0008006" key="3">
    <source>
        <dbReference type="Google" id="ProtNLM"/>
    </source>
</evidence>
<dbReference type="AlphaFoldDB" id="A0A2J7QUH5"/>
<dbReference type="EMBL" id="NEVH01010602">
    <property type="protein sequence ID" value="PNF32224.1"/>
    <property type="molecule type" value="Genomic_DNA"/>
</dbReference>
<dbReference type="STRING" id="105785.A0A2J7QUH5"/>
<dbReference type="SUPFAM" id="SSF56219">
    <property type="entry name" value="DNase I-like"/>
    <property type="match status" value="1"/>
</dbReference>
<comment type="caution">
    <text evidence="1">The sequence shown here is derived from an EMBL/GenBank/DDBJ whole genome shotgun (WGS) entry which is preliminary data.</text>
</comment>
<evidence type="ECO:0000313" key="2">
    <source>
        <dbReference type="Proteomes" id="UP000235965"/>
    </source>
</evidence>
<proteinExistence type="predicted"/>
<dbReference type="Proteomes" id="UP000235965">
    <property type="component" value="Unassembled WGS sequence"/>
</dbReference>
<dbReference type="InParanoid" id="A0A2J7QUH5"/>
<reference evidence="1 2" key="1">
    <citation type="submission" date="2017-12" db="EMBL/GenBank/DDBJ databases">
        <title>Hemimetabolous genomes reveal molecular basis of termite eusociality.</title>
        <authorList>
            <person name="Harrison M.C."/>
            <person name="Jongepier E."/>
            <person name="Robertson H.M."/>
            <person name="Arning N."/>
            <person name="Bitard-Feildel T."/>
            <person name="Chao H."/>
            <person name="Childers C.P."/>
            <person name="Dinh H."/>
            <person name="Doddapaneni H."/>
            <person name="Dugan S."/>
            <person name="Gowin J."/>
            <person name="Greiner C."/>
            <person name="Han Y."/>
            <person name="Hu H."/>
            <person name="Hughes D.S.T."/>
            <person name="Huylmans A.-K."/>
            <person name="Kemena C."/>
            <person name="Kremer L.P.M."/>
            <person name="Lee S.L."/>
            <person name="Lopez-Ezquerra A."/>
            <person name="Mallet L."/>
            <person name="Monroy-Kuhn J.M."/>
            <person name="Moser A."/>
            <person name="Murali S.C."/>
            <person name="Muzny D.M."/>
            <person name="Otani S."/>
            <person name="Piulachs M.-D."/>
            <person name="Poelchau M."/>
            <person name="Qu J."/>
            <person name="Schaub F."/>
            <person name="Wada-Katsumata A."/>
            <person name="Worley K.C."/>
            <person name="Xie Q."/>
            <person name="Ylla G."/>
            <person name="Poulsen M."/>
            <person name="Gibbs R.A."/>
            <person name="Schal C."/>
            <person name="Richards S."/>
            <person name="Belles X."/>
            <person name="Korb J."/>
            <person name="Bornberg-Bauer E."/>
        </authorList>
    </citation>
    <scope>NUCLEOTIDE SEQUENCE [LARGE SCALE GENOMIC DNA]</scope>
    <source>
        <tissue evidence="1">Whole body</tissue>
    </source>
</reference>
<name>A0A2J7QUH5_9NEOP</name>
<organism evidence="1 2">
    <name type="scientific">Cryptotermes secundus</name>
    <dbReference type="NCBI Taxonomy" id="105785"/>
    <lineage>
        <taxon>Eukaryota</taxon>
        <taxon>Metazoa</taxon>
        <taxon>Ecdysozoa</taxon>
        <taxon>Arthropoda</taxon>
        <taxon>Hexapoda</taxon>
        <taxon>Insecta</taxon>
        <taxon>Pterygota</taxon>
        <taxon>Neoptera</taxon>
        <taxon>Polyneoptera</taxon>
        <taxon>Dictyoptera</taxon>
        <taxon>Blattodea</taxon>
        <taxon>Blattoidea</taxon>
        <taxon>Termitoidae</taxon>
        <taxon>Kalotermitidae</taxon>
        <taxon>Cryptotermitinae</taxon>
        <taxon>Cryptotermes</taxon>
    </lineage>
</organism>
<protein>
    <recommendedName>
        <fullName evidence="3">Endonuclease/exonuclease/phosphatase domain-containing protein</fullName>
    </recommendedName>
</protein>
<keyword evidence="2" id="KW-1185">Reference proteome</keyword>
<evidence type="ECO:0000313" key="1">
    <source>
        <dbReference type="EMBL" id="PNF32224.1"/>
    </source>
</evidence>